<accession>A0A0S4TJQ5</accession>
<evidence type="ECO:0000256" key="1">
    <source>
        <dbReference type="SAM" id="Phobius"/>
    </source>
</evidence>
<organism evidence="2">
    <name type="scientific">Cryptosporidium hominis</name>
    <dbReference type="NCBI Taxonomy" id="237895"/>
    <lineage>
        <taxon>Eukaryota</taxon>
        <taxon>Sar</taxon>
        <taxon>Alveolata</taxon>
        <taxon>Apicomplexa</taxon>
        <taxon>Conoidasida</taxon>
        <taxon>Coccidia</taxon>
        <taxon>Eucoccidiorida</taxon>
        <taxon>Eimeriorina</taxon>
        <taxon>Cryptosporidiidae</taxon>
        <taxon>Cryptosporidium</taxon>
    </lineage>
</organism>
<dbReference type="VEuPathDB" id="CryptoDB:GY17_00003238"/>
<evidence type="ECO:0000313" key="3">
    <source>
        <dbReference type="EMBL" id="PPS95970.1"/>
    </source>
</evidence>
<dbReference type="VEuPathDB" id="CryptoDB:Chro.70017"/>
<dbReference type="VEuPathDB" id="CryptoDB:CHUDEA7_50"/>
<keyword evidence="4" id="KW-1185">Reference proteome</keyword>
<dbReference type="EMBL" id="LN877953">
    <property type="protein sequence ID" value="CUV06981.1"/>
    <property type="molecule type" value="Genomic_DNA"/>
</dbReference>
<feature type="transmembrane region" description="Helical" evidence="1">
    <location>
        <begin position="71"/>
        <end position="90"/>
    </location>
</feature>
<evidence type="ECO:0000313" key="4">
    <source>
        <dbReference type="Proteomes" id="UP001429100"/>
    </source>
</evidence>
<name>A0A0S4TJQ5_CRYHO</name>
<sequence length="126" mass="14102">MAQQYIYNTDYINEINEEVYKEIGISHELEQFARKGIIPNKNNNLSIHNSTTYVSRPIKSVASENAANGKLNSVTGFGVVALTLLIIYLLNKILFWFILISIFAFCISVATRSLGNIEASGKKLPF</sequence>
<dbReference type="Proteomes" id="UP001429100">
    <property type="component" value="Unassembled WGS sequence"/>
</dbReference>
<gene>
    <name evidence="2" type="ORF">CHUDEA7_50</name>
    <name evidence="3" type="ORF">GY17_00003238</name>
</gene>
<dbReference type="AlphaFoldDB" id="A0A0S4TJQ5"/>
<evidence type="ECO:0000313" key="2">
    <source>
        <dbReference type="EMBL" id="CUV06981.1"/>
    </source>
</evidence>
<keyword evidence="1" id="KW-1133">Transmembrane helix</keyword>
<keyword evidence="1" id="KW-0812">Transmembrane</keyword>
<keyword evidence="1" id="KW-0472">Membrane</keyword>
<reference evidence="3 4" key="1">
    <citation type="submission" date="2014-11" db="EMBL/GenBank/DDBJ databases">
        <title>Comparative genomic analysis of Cryptosporidium hominis reveals occurrence of genetic recombination in virulent subtypes.</title>
        <authorList>
            <person name="Guo Y."/>
            <person name="Tang K."/>
            <person name="Frace M."/>
            <person name="Li N."/>
            <person name="Roellig D.M."/>
            <person name="Sammons S."/>
            <person name="Knipe K."/>
            <person name="Rowe L."/>
            <person name="Feng Y."/>
            <person name="Xiao L."/>
        </authorList>
    </citation>
    <scope>NUCLEOTIDE SEQUENCE [LARGE SCALE GENOMIC DNA]</scope>
    <source>
        <strain evidence="3">30976</strain>
    </source>
</reference>
<proteinExistence type="predicted"/>
<dbReference type="Proteomes" id="UP000199752">
    <property type="component" value="Chromosome 7"/>
</dbReference>
<reference evidence="2" key="2">
    <citation type="submission" date="2015-08" db="EMBL/GenBank/DDBJ databases">
        <authorList>
            <person name="Babu N.S."/>
            <person name="Beckwith C.J."/>
            <person name="Beseler K.G."/>
            <person name="Brison A."/>
            <person name="Carone J.V."/>
            <person name="Caskin T.P."/>
            <person name="Diamond M."/>
            <person name="Durham M.E."/>
            <person name="Foxe J.M."/>
            <person name="Go M."/>
            <person name="Henderson B.A."/>
            <person name="Jones I.B."/>
            <person name="McGettigan J.A."/>
            <person name="Micheletti S.J."/>
            <person name="Nasrallah M.E."/>
            <person name="Ortiz D."/>
            <person name="Piller C.R."/>
            <person name="Privatt S.R."/>
            <person name="Schneider S.L."/>
            <person name="Sharp S."/>
            <person name="Smith T.C."/>
            <person name="Stanton J.D."/>
            <person name="Ullery H.E."/>
            <person name="Wilson R.J."/>
            <person name="Serrano M.G."/>
            <person name="Buck G."/>
            <person name="Lee V."/>
            <person name="Wang Y."/>
            <person name="Carvalho R."/>
            <person name="Voegtly L."/>
            <person name="Shi R."/>
            <person name="Duckworth R."/>
            <person name="Johnson A."/>
            <person name="Loviza R."/>
            <person name="Walstead R."/>
            <person name="Shah Z."/>
            <person name="Kiflezghi M."/>
            <person name="Wade K."/>
            <person name="Ball S.L."/>
            <person name="Bradley K.W."/>
            <person name="Asai D.J."/>
            <person name="Bowman C.A."/>
            <person name="Russell D.A."/>
            <person name="Pope W.H."/>
            <person name="Jacobs-Sera D."/>
            <person name="Hendrix R.W."/>
            <person name="Hatfull G.F."/>
        </authorList>
    </citation>
    <scope>NUCLEOTIDE SEQUENCE [LARGE SCALE GENOMIC DNA]</scope>
</reference>
<reference evidence="3 4" key="3">
    <citation type="submission" date="2017-10" db="EMBL/GenBank/DDBJ databases">
        <title>Consistent, comparative and evidence-based genome annotation and re-annotation for the closely-related species, Cryptosporidium parvum, C. hominis and C. tyzzeri.</title>
        <authorList>
            <person name="Baptista R.P."/>
            <person name="Li Y."/>
            <person name="Sateriale A."/>
            <person name="Striepen B."/>
            <person name="Kissinger J.C."/>
        </authorList>
    </citation>
    <scope>NUCLEOTIDE SEQUENCE [LARGE SCALE GENOMIC DNA]</scope>
    <source>
        <strain evidence="3">30976</strain>
    </source>
</reference>
<feature type="transmembrane region" description="Helical" evidence="1">
    <location>
        <begin position="96"/>
        <end position="115"/>
    </location>
</feature>
<dbReference type="EMBL" id="JTAI01000003">
    <property type="protein sequence ID" value="PPS95970.1"/>
    <property type="molecule type" value="Genomic_DNA"/>
</dbReference>
<protein>
    <submittedName>
        <fullName evidence="2">Uncharacterized protein</fullName>
    </submittedName>
</protein>